<dbReference type="SMART" id="SM00079">
    <property type="entry name" value="PBPe"/>
    <property type="match status" value="1"/>
</dbReference>
<keyword evidence="1 25" id="KW-0813">Transport</keyword>
<feature type="domain" description="Ionotropic glutamate receptor L-glutamate and glycine-binding" evidence="28">
    <location>
        <begin position="4"/>
        <end position="67"/>
    </location>
</feature>
<feature type="site" description="Interaction with the cone snail toxin Con-ikot-ikot" evidence="24">
    <location>
        <position position="267"/>
    </location>
</feature>
<evidence type="ECO:0000259" key="27">
    <source>
        <dbReference type="SMART" id="SM00079"/>
    </source>
</evidence>
<evidence type="ECO:0000256" key="1">
    <source>
        <dbReference type="ARBA" id="ARBA00022448"/>
    </source>
</evidence>
<feature type="region of interest" description="Disordered" evidence="26">
    <location>
        <begin position="465"/>
        <end position="490"/>
    </location>
</feature>
<dbReference type="SMART" id="SM00918">
    <property type="entry name" value="Lig_chan-Glu_bd"/>
    <property type="match status" value="1"/>
</dbReference>
<dbReference type="EMBL" id="JBBPFD010000004">
    <property type="protein sequence ID" value="KAK7928987.1"/>
    <property type="molecule type" value="Genomic_DNA"/>
</dbReference>
<protein>
    <recommendedName>
        <fullName evidence="25">Glutamate receptor</fullName>
    </recommendedName>
</protein>
<dbReference type="AlphaFoldDB" id="A0AAW0PGX4"/>
<dbReference type="Proteomes" id="UP001460270">
    <property type="component" value="Unassembled WGS sequence"/>
</dbReference>
<feature type="binding site" evidence="23">
    <location>
        <position position="303"/>
    </location>
    <ligand>
        <name>L-glutamate</name>
        <dbReference type="ChEBI" id="CHEBI:29985"/>
    </ligand>
</feature>
<feature type="region of interest" description="Disordered" evidence="26">
    <location>
        <begin position="511"/>
        <end position="559"/>
    </location>
</feature>
<evidence type="ECO:0000256" key="26">
    <source>
        <dbReference type="SAM" id="MobiDB-lite"/>
    </source>
</evidence>
<evidence type="ECO:0000256" key="21">
    <source>
        <dbReference type="ARBA" id="ARBA00036239"/>
    </source>
</evidence>
<evidence type="ECO:0000256" key="3">
    <source>
        <dbReference type="ARBA" id="ARBA00022692"/>
    </source>
</evidence>
<keyword evidence="6" id="KW-0862">Zinc</keyword>
<feature type="site" description="Crucial to convey clamshell closure to channel opening" evidence="24">
    <location>
        <position position="234"/>
    </location>
</feature>
<comment type="caution">
    <text evidence="25">Lacks conserved residue(s) required for the propagation of feature annotation.</text>
</comment>
<keyword evidence="12 25" id="KW-0472">Membrane</keyword>
<evidence type="ECO:0000256" key="23">
    <source>
        <dbReference type="PIRSR" id="PIRSR601508-1"/>
    </source>
</evidence>
<evidence type="ECO:0000256" key="5">
    <source>
        <dbReference type="ARBA" id="ARBA00022729"/>
    </source>
</evidence>
<evidence type="ECO:0000256" key="12">
    <source>
        <dbReference type="ARBA" id="ARBA00023136"/>
    </source>
</evidence>
<evidence type="ECO:0000256" key="10">
    <source>
        <dbReference type="ARBA" id="ARBA00023018"/>
    </source>
</evidence>
<gene>
    <name evidence="29" type="ORF">WMY93_005382</name>
</gene>
<keyword evidence="30" id="KW-1185">Reference proteome</keyword>
<evidence type="ECO:0000256" key="8">
    <source>
        <dbReference type="ARBA" id="ARBA00022842"/>
    </source>
</evidence>
<keyword evidence="17 25" id="KW-1071">Ligand-gated ion channel</keyword>
<evidence type="ECO:0000256" key="18">
    <source>
        <dbReference type="ARBA" id="ARBA00023303"/>
    </source>
</evidence>
<feature type="compositionally biased region" description="Basic and acidic residues" evidence="26">
    <location>
        <begin position="514"/>
        <end position="537"/>
    </location>
</feature>
<comment type="caution">
    <text evidence="29">The sequence shown here is derived from an EMBL/GenBank/DDBJ whole genome shotgun (WGS) entry which is preliminary data.</text>
</comment>
<comment type="function">
    <text evidence="25">Receptor for glutamate that functions as a ligand-gated ion channel in the central nervous system and plays an important role in excitatory synaptic transmission. L-glutamate acts as an excitatory neurotransmitter at many synapses in the central nervous system.</text>
</comment>
<keyword evidence="15" id="KW-0325">Glycoprotein</keyword>
<organism evidence="29 30">
    <name type="scientific">Mugilogobius chulae</name>
    <name type="common">yellowstripe goby</name>
    <dbReference type="NCBI Taxonomy" id="88201"/>
    <lineage>
        <taxon>Eukaryota</taxon>
        <taxon>Metazoa</taxon>
        <taxon>Chordata</taxon>
        <taxon>Craniata</taxon>
        <taxon>Vertebrata</taxon>
        <taxon>Euteleostomi</taxon>
        <taxon>Actinopterygii</taxon>
        <taxon>Neopterygii</taxon>
        <taxon>Teleostei</taxon>
        <taxon>Neoteleostei</taxon>
        <taxon>Acanthomorphata</taxon>
        <taxon>Gobiaria</taxon>
        <taxon>Gobiiformes</taxon>
        <taxon>Gobioidei</taxon>
        <taxon>Gobiidae</taxon>
        <taxon>Gobionellinae</taxon>
        <taxon>Mugilogobius</taxon>
    </lineage>
</organism>
<dbReference type="Gene3D" id="3.40.190.10">
    <property type="entry name" value="Periplasmic binding protein-like II"/>
    <property type="match status" value="2"/>
</dbReference>
<dbReference type="Pfam" id="PF10613">
    <property type="entry name" value="Lig_chan-Glu_bd"/>
    <property type="match status" value="1"/>
</dbReference>
<comment type="similarity">
    <text evidence="25">Belongs to the glutamate-gated ion channel (TC 1.A.10.1) family.</text>
</comment>
<evidence type="ECO:0000256" key="19">
    <source>
        <dbReference type="ARBA" id="ARBA00034104"/>
    </source>
</evidence>
<keyword evidence="7" id="KW-0106">Calcium</keyword>
<dbReference type="Pfam" id="PF00060">
    <property type="entry name" value="Lig_chan"/>
    <property type="match status" value="1"/>
</dbReference>
<evidence type="ECO:0000256" key="2">
    <source>
        <dbReference type="ARBA" id="ARBA00022475"/>
    </source>
</evidence>
<feature type="binding site" evidence="23">
    <location>
        <position position="262"/>
    </location>
    <ligand>
        <name>L-glutamate</name>
        <dbReference type="ChEBI" id="CHEBI:29985"/>
    </ligand>
</feature>
<keyword evidence="3 25" id="KW-0812">Transmembrane</keyword>
<keyword evidence="14 25" id="KW-0675">Receptor</keyword>
<name>A0AAW0PGX4_9GOBI</name>
<feature type="transmembrane region" description="Helical" evidence="25">
    <location>
        <begin position="201"/>
        <end position="226"/>
    </location>
</feature>
<reference evidence="30" key="1">
    <citation type="submission" date="2024-04" db="EMBL/GenBank/DDBJ databases">
        <title>Salinicola lusitanus LLJ914,a marine bacterium isolated from the Okinawa Trough.</title>
        <authorList>
            <person name="Li J."/>
        </authorList>
    </citation>
    <scope>NUCLEOTIDE SEQUENCE [LARGE SCALE GENOMIC DNA]</scope>
</reference>
<keyword evidence="5" id="KW-0732">Signal</keyword>
<dbReference type="PANTHER" id="PTHR18966">
    <property type="entry name" value="IONOTROPIC GLUTAMATE RECEPTOR"/>
    <property type="match status" value="1"/>
</dbReference>
<evidence type="ECO:0000256" key="13">
    <source>
        <dbReference type="ARBA" id="ARBA00023157"/>
    </source>
</evidence>
<feature type="compositionally biased region" description="Basic and acidic residues" evidence="26">
    <location>
        <begin position="546"/>
        <end position="559"/>
    </location>
</feature>
<proteinExistence type="inferred from homology"/>
<comment type="subcellular location">
    <subcellularLocation>
        <location evidence="19 25">Postsynaptic cell membrane</location>
        <topology evidence="19 25">Multi-pass membrane protein</topology>
    </subcellularLocation>
</comment>
<dbReference type="SUPFAM" id="SSF53850">
    <property type="entry name" value="Periplasmic binding protein-like II"/>
    <property type="match status" value="1"/>
</dbReference>
<dbReference type="FunFam" id="3.40.190.10:FF:000007">
    <property type="entry name" value="Putative glutamate receptor ionotropic NMDA 2B"/>
    <property type="match status" value="1"/>
</dbReference>
<feature type="binding site" evidence="23">
    <location>
        <position position="261"/>
    </location>
    <ligand>
        <name>L-glutamate</name>
        <dbReference type="ChEBI" id="CHEBI:29985"/>
    </ligand>
</feature>
<evidence type="ECO:0000313" key="29">
    <source>
        <dbReference type="EMBL" id="KAK7928987.1"/>
    </source>
</evidence>
<keyword evidence="2 25" id="KW-1003">Cell membrane</keyword>
<feature type="domain" description="Ionotropic glutamate receptor C-terminal" evidence="27">
    <location>
        <begin position="7"/>
        <end position="338"/>
    </location>
</feature>
<evidence type="ECO:0000256" key="7">
    <source>
        <dbReference type="ARBA" id="ARBA00022837"/>
    </source>
</evidence>
<evidence type="ECO:0000256" key="16">
    <source>
        <dbReference type="ARBA" id="ARBA00023257"/>
    </source>
</evidence>
<evidence type="ECO:0000256" key="15">
    <source>
        <dbReference type="ARBA" id="ARBA00023180"/>
    </source>
</evidence>
<sequence length="559" mass="62800">MCPCCFHSNSTSGGAYIKQCCKGFCIDILKKIARNVKFTYDLYLVTNGKHGKKINNVWNGMVGETENAKEALQLKDTLISRGDETEEMVVYKKAEMAVGSLTINEESQRSSTSPCPLWRRASASWFPGATAPSRPPPSSSRSAPRLPLRVHQSSGIQPQPGPRQRSSRPFVHHWQGCVAALGSGLQQFRARAESKGTTSKFIVSVWAFFAVIFLASYTANLAAFMIQEEFVDQVTGLSDKKFQSPYSYSPPFRFGTVPNGSTERNIRKNYPDMHQYMTKYHQKGVQDALVQLKTNKLDAFIYDAAVLNYMAGRDDGCKLKGSYWKRLVDLAILGIIGDVSVQCRLSSPVHTAITRQHLELFHQPLSCVNPPHLELGRGGAPHSLTHTHSTTKQIKCARRLLETMGVTPSLLLANELLRPEDLLTVQFLNLTLHTSPPVPPSAPCLPPLRSIYQFAFSASFPSLPHHAVPPPPHPHPPHHKPITGRTCTRIGKNTGIDSWSSWNLWKCNVAPQNEMEKERERESERDRKRERKKEGVRKGKKKREKERKGEKMRNREKEG</sequence>
<evidence type="ECO:0000256" key="14">
    <source>
        <dbReference type="ARBA" id="ARBA00023170"/>
    </source>
</evidence>
<evidence type="ECO:0000256" key="22">
    <source>
        <dbReference type="ARBA" id="ARBA00036634"/>
    </source>
</evidence>
<dbReference type="InterPro" id="IPR001320">
    <property type="entry name" value="Iontro_rcpt_C"/>
</dbReference>
<evidence type="ECO:0000256" key="9">
    <source>
        <dbReference type="ARBA" id="ARBA00022989"/>
    </source>
</evidence>
<keyword evidence="8" id="KW-0460">Magnesium</keyword>
<evidence type="ECO:0000313" key="30">
    <source>
        <dbReference type="Proteomes" id="UP001460270"/>
    </source>
</evidence>
<evidence type="ECO:0000256" key="4">
    <source>
        <dbReference type="ARBA" id="ARBA00022723"/>
    </source>
</evidence>
<comment type="catalytic activity">
    <reaction evidence="20">
        <text>K(+)(in) = K(+)(out)</text>
        <dbReference type="Rhea" id="RHEA:29463"/>
        <dbReference type="ChEBI" id="CHEBI:29103"/>
    </reaction>
</comment>
<keyword evidence="13" id="KW-1015">Disulfide bond</keyword>
<dbReference type="FunFam" id="3.40.190.10:FF:000009">
    <property type="entry name" value="Putative glutamate receptor ionotropic NMDA 2B"/>
    <property type="match status" value="1"/>
</dbReference>
<dbReference type="InterPro" id="IPR015683">
    <property type="entry name" value="Ionotropic_Glu_rcpt"/>
</dbReference>
<accession>A0AAW0PGX4</accession>
<dbReference type="PRINTS" id="PR00177">
    <property type="entry name" value="NMDARECEPTOR"/>
</dbReference>
<keyword evidence="11 25" id="KW-0406">Ion transport</keyword>
<keyword evidence="16 25" id="KW-0628">Postsynaptic cell membrane</keyword>
<evidence type="ECO:0000256" key="6">
    <source>
        <dbReference type="ARBA" id="ARBA00022833"/>
    </source>
</evidence>
<dbReference type="GO" id="GO:0045211">
    <property type="term" value="C:postsynaptic membrane"/>
    <property type="evidence" value="ECO:0007669"/>
    <property type="project" value="UniProtKB-SubCell"/>
</dbReference>
<dbReference type="InterPro" id="IPR001508">
    <property type="entry name" value="Iono_Glu_rcpt_met"/>
</dbReference>
<comment type="catalytic activity">
    <reaction evidence="22">
        <text>Ca(2+)(in) = Ca(2+)(out)</text>
        <dbReference type="Rhea" id="RHEA:29671"/>
        <dbReference type="ChEBI" id="CHEBI:29108"/>
    </reaction>
</comment>
<evidence type="ECO:0000256" key="11">
    <source>
        <dbReference type="ARBA" id="ARBA00023065"/>
    </source>
</evidence>
<dbReference type="GO" id="GO:0004972">
    <property type="term" value="F:NMDA glutamate receptor activity"/>
    <property type="evidence" value="ECO:0007669"/>
    <property type="project" value="UniProtKB-ARBA"/>
</dbReference>
<keyword evidence="9 25" id="KW-1133">Transmembrane helix</keyword>
<evidence type="ECO:0000256" key="24">
    <source>
        <dbReference type="PIRSR" id="PIRSR601508-2"/>
    </source>
</evidence>
<evidence type="ECO:0000256" key="20">
    <source>
        <dbReference type="ARBA" id="ARBA00034430"/>
    </source>
</evidence>
<evidence type="ECO:0000256" key="17">
    <source>
        <dbReference type="ARBA" id="ARBA00023286"/>
    </source>
</evidence>
<evidence type="ECO:0000259" key="28">
    <source>
        <dbReference type="SMART" id="SM00918"/>
    </source>
</evidence>
<dbReference type="GO" id="GO:0046872">
    <property type="term" value="F:metal ion binding"/>
    <property type="evidence" value="ECO:0007669"/>
    <property type="project" value="UniProtKB-KW"/>
</dbReference>
<keyword evidence="18 25" id="KW-0407">Ion channel</keyword>
<keyword evidence="4" id="KW-0479">Metal-binding</keyword>
<comment type="catalytic activity">
    <reaction evidence="21">
        <text>Na(+)(in) = Na(+)(out)</text>
        <dbReference type="Rhea" id="RHEA:34963"/>
        <dbReference type="ChEBI" id="CHEBI:29101"/>
    </reaction>
</comment>
<keyword evidence="10 25" id="KW-0770">Synapse</keyword>
<evidence type="ECO:0000256" key="25">
    <source>
        <dbReference type="RuleBase" id="RU367118"/>
    </source>
</evidence>
<dbReference type="InterPro" id="IPR019594">
    <property type="entry name" value="Glu/Gly-bd"/>
</dbReference>